<keyword evidence="5" id="KW-1185">Reference proteome</keyword>
<comment type="caution">
    <text evidence="4">The sequence shown here is derived from an EMBL/GenBank/DDBJ whole genome shotgun (WGS) entry which is preliminary data.</text>
</comment>
<dbReference type="PANTHER" id="PTHR37313">
    <property type="entry name" value="UPF0749 PROTEIN RV1825"/>
    <property type="match status" value="1"/>
</dbReference>
<keyword evidence="3" id="KW-0472">Membrane</keyword>
<dbReference type="AlphaFoldDB" id="A0A7Y9GCD3"/>
<comment type="similarity">
    <text evidence="1">Belongs to the UPF0749 family.</text>
</comment>
<evidence type="ECO:0000256" key="2">
    <source>
        <dbReference type="SAM" id="MobiDB-lite"/>
    </source>
</evidence>
<evidence type="ECO:0000256" key="1">
    <source>
        <dbReference type="ARBA" id="ARBA00009108"/>
    </source>
</evidence>
<dbReference type="Pfam" id="PF05949">
    <property type="entry name" value="DUF881"/>
    <property type="match status" value="1"/>
</dbReference>
<feature type="region of interest" description="Disordered" evidence="2">
    <location>
        <begin position="1"/>
        <end position="28"/>
    </location>
</feature>
<dbReference type="Proteomes" id="UP000591272">
    <property type="component" value="Unassembled WGS sequence"/>
</dbReference>
<proteinExistence type="inferred from homology"/>
<dbReference type="InterPro" id="IPR010273">
    <property type="entry name" value="DUF881"/>
</dbReference>
<dbReference type="Gene3D" id="3.30.70.1880">
    <property type="entry name" value="Protein of unknown function DUF881"/>
    <property type="match status" value="1"/>
</dbReference>
<name>A0A7Y9GCD3_9ACTN</name>
<organism evidence="4 5">
    <name type="scientific">Actinomadura citrea</name>
    <dbReference type="NCBI Taxonomy" id="46158"/>
    <lineage>
        <taxon>Bacteria</taxon>
        <taxon>Bacillati</taxon>
        <taxon>Actinomycetota</taxon>
        <taxon>Actinomycetes</taxon>
        <taxon>Streptosporangiales</taxon>
        <taxon>Thermomonosporaceae</taxon>
        <taxon>Actinomadura</taxon>
    </lineage>
</organism>
<dbReference type="PANTHER" id="PTHR37313:SF1">
    <property type="entry name" value="UPF0749 PROTEIN RV1823"/>
    <property type="match status" value="1"/>
</dbReference>
<keyword evidence="3" id="KW-1133">Transmembrane helix</keyword>
<evidence type="ECO:0000313" key="4">
    <source>
        <dbReference type="EMBL" id="NYE13861.1"/>
    </source>
</evidence>
<sequence>MIARQDEPDRREQAGRPGDRARPPVRRPDASMSLLADLFAGKHLDPGYAEAAARRAASGRAAPRPGRLRGAGVLLVLALTGALAAVAGVEVHRSEPVAAERHSELVGQIRARTAETDALQRRLVRLRADTERRRAAALARSAEGRRVRRDVAAAGAAAAATPVAGEGLVVTLDDAPRGAPAAPGHAADGGRVYDQDLQVLVNGLWAAGARAIGVNGQRLTPTTAIRAAGEAIMVDYRPLGGPYEVTALGDAGRLRAAFAGSPADRRLAALRDRFGIRYGTRRSGQVRLPAAGAVRLRYAVPREGDGG</sequence>
<reference evidence="4 5" key="1">
    <citation type="submission" date="2020-07" db="EMBL/GenBank/DDBJ databases">
        <title>Sequencing the genomes of 1000 actinobacteria strains.</title>
        <authorList>
            <person name="Klenk H.-P."/>
        </authorList>
    </citation>
    <scope>NUCLEOTIDE SEQUENCE [LARGE SCALE GENOMIC DNA]</scope>
    <source>
        <strain evidence="4 5">DSM 43461</strain>
    </source>
</reference>
<dbReference type="GO" id="GO:0005886">
    <property type="term" value="C:plasma membrane"/>
    <property type="evidence" value="ECO:0007669"/>
    <property type="project" value="TreeGrafter"/>
</dbReference>
<dbReference type="EMBL" id="JACCBT010000001">
    <property type="protein sequence ID" value="NYE13861.1"/>
    <property type="molecule type" value="Genomic_DNA"/>
</dbReference>
<evidence type="ECO:0000256" key="3">
    <source>
        <dbReference type="SAM" id="Phobius"/>
    </source>
</evidence>
<keyword evidence="3" id="KW-0812">Transmembrane</keyword>
<dbReference type="RefSeq" id="WP_179834832.1">
    <property type="nucleotide sequence ID" value="NZ_BMRD01000019.1"/>
</dbReference>
<gene>
    <name evidence="4" type="ORF">BJ999_004157</name>
</gene>
<accession>A0A7Y9GCD3</accession>
<evidence type="ECO:0000313" key="5">
    <source>
        <dbReference type="Proteomes" id="UP000591272"/>
    </source>
</evidence>
<protein>
    <submittedName>
        <fullName evidence="4">Uncharacterized protein YlxW (UPF0749 family)</fullName>
    </submittedName>
</protein>
<feature type="transmembrane region" description="Helical" evidence="3">
    <location>
        <begin position="70"/>
        <end position="89"/>
    </location>
</feature>